<evidence type="ECO:0000256" key="12">
    <source>
        <dbReference type="ARBA" id="ARBA00022723"/>
    </source>
</evidence>
<sequence length="116" mass="13543">MASIKIFFKYHGVYEWLIVRFSAILTLGYILYLLFFIVFSNATPSYDDWYDFFNTNTNKIISIITLIAILTHAGIGVHHILEDYIKLSVLKLLGIWTINSILFIYLLYGIIIIWSI</sequence>
<evidence type="ECO:0000256" key="11">
    <source>
        <dbReference type="ARBA" id="ARBA00022692"/>
    </source>
</evidence>
<dbReference type="InterPro" id="IPR000701">
    <property type="entry name" value="SuccDH_FuR_B_TM-su"/>
</dbReference>
<accession>A0ABY4SV73</accession>
<name>A0ABY4SV73_9ENTR</name>
<evidence type="ECO:0000256" key="3">
    <source>
        <dbReference type="ARBA" id="ARBA00004429"/>
    </source>
</evidence>
<keyword evidence="15" id="KW-0408">Iron</keyword>
<feature type="transmembrane region" description="Helical" evidence="18">
    <location>
        <begin position="93"/>
        <end position="114"/>
    </location>
</feature>
<dbReference type="PANTHER" id="PTHR38689:SF1">
    <property type="entry name" value="SUCCINATE DEHYDROGENASE HYDROPHOBIC MEMBRANE ANCHOR SUBUNIT"/>
    <property type="match status" value="1"/>
</dbReference>
<keyword evidence="20" id="KW-1185">Reference proteome</keyword>
<evidence type="ECO:0000256" key="2">
    <source>
        <dbReference type="ARBA" id="ARBA00004050"/>
    </source>
</evidence>
<keyword evidence="8 17" id="KW-0997">Cell inner membrane</keyword>
<dbReference type="SUPFAM" id="SSF81343">
    <property type="entry name" value="Fumarate reductase respiratory complex transmembrane subunits"/>
    <property type="match status" value="1"/>
</dbReference>
<evidence type="ECO:0000256" key="4">
    <source>
        <dbReference type="ARBA" id="ARBA00005163"/>
    </source>
</evidence>
<dbReference type="Pfam" id="PF01127">
    <property type="entry name" value="Sdh_cyt"/>
    <property type="match status" value="1"/>
</dbReference>
<evidence type="ECO:0000256" key="6">
    <source>
        <dbReference type="ARBA" id="ARBA00022448"/>
    </source>
</evidence>
<keyword evidence="13 17" id="KW-0249">Electron transport</keyword>
<proteinExistence type="predicted"/>
<evidence type="ECO:0000256" key="9">
    <source>
        <dbReference type="ARBA" id="ARBA00022532"/>
    </source>
</evidence>
<evidence type="ECO:0000256" key="15">
    <source>
        <dbReference type="ARBA" id="ARBA00023004"/>
    </source>
</evidence>
<evidence type="ECO:0000256" key="13">
    <source>
        <dbReference type="ARBA" id="ARBA00022982"/>
    </source>
</evidence>
<dbReference type="InterPro" id="IPR014312">
    <property type="entry name" value="Succ_DH_anchor"/>
</dbReference>
<gene>
    <name evidence="19" type="primary">sdhD</name>
    <name evidence="19" type="ORF">M9405_01565</name>
</gene>
<keyword evidence="9 17" id="KW-0816">Tricarboxylic acid cycle</keyword>
<dbReference type="EMBL" id="CP097762">
    <property type="protein sequence ID" value="URJ25388.1"/>
    <property type="molecule type" value="Genomic_DNA"/>
</dbReference>
<organism evidence="19 20">
    <name type="scientific">Candidatus Blochmannia ocreatus</name>
    <name type="common">nom. nud.</name>
    <dbReference type="NCBI Taxonomy" id="251538"/>
    <lineage>
        <taxon>Bacteria</taxon>
        <taxon>Pseudomonadati</taxon>
        <taxon>Pseudomonadota</taxon>
        <taxon>Gammaproteobacteria</taxon>
        <taxon>Enterobacterales</taxon>
        <taxon>Enterobacteriaceae</taxon>
        <taxon>ant endosymbionts</taxon>
        <taxon>Candidatus Blochmanniella</taxon>
    </lineage>
</organism>
<dbReference type="NCBIfam" id="TIGR02968">
    <property type="entry name" value="succ_dehyd_anc"/>
    <property type="match status" value="1"/>
</dbReference>
<evidence type="ECO:0000313" key="20">
    <source>
        <dbReference type="Proteomes" id="UP001056834"/>
    </source>
</evidence>
<evidence type="ECO:0000256" key="8">
    <source>
        <dbReference type="ARBA" id="ARBA00022519"/>
    </source>
</evidence>
<dbReference type="PANTHER" id="PTHR38689">
    <property type="entry name" value="SUCCINATE DEHYDROGENASE HYDROPHOBIC MEMBRANE ANCHOR SUBUNIT"/>
    <property type="match status" value="1"/>
</dbReference>
<keyword evidence="6 17" id="KW-0813">Transport</keyword>
<reference evidence="19" key="1">
    <citation type="submission" date="2022-05" db="EMBL/GenBank/DDBJ databases">
        <title>Impact of host demography and evolutionary history on endosymbiont molecular evolution: a test in carpenter ants (Genus Camponotus) and their Blochmannia endosymbionts.</title>
        <authorList>
            <person name="Manthey J.D."/>
            <person name="Giron J.C."/>
            <person name="Hruska J.P."/>
        </authorList>
    </citation>
    <scope>NUCLEOTIDE SEQUENCE</scope>
    <source>
        <strain evidence="19">C-006</strain>
    </source>
</reference>
<comment type="subcellular location">
    <subcellularLocation>
        <location evidence="3 17">Cell inner membrane</location>
        <topology evidence="3 17">Multi-pass membrane protein</topology>
    </subcellularLocation>
</comment>
<keyword evidence="11 18" id="KW-0812">Transmembrane</keyword>
<evidence type="ECO:0000256" key="14">
    <source>
        <dbReference type="ARBA" id="ARBA00022989"/>
    </source>
</evidence>
<evidence type="ECO:0000256" key="7">
    <source>
        <dbReference type="ARBA" id="ARBA00022475"/>
    </source>
</evidence>
<evidence type="ECO:0000256" key="10">
    <source>
        <dbReference type="ARBA" id="ARBA00022617"/>
    </source>
</evidence>
<evidence type="ECO:0000256" key="16">
    <source>
        <dbReference type="ARBA" id="ARBA00023136"/>
    </source>
</evidence>
<evidence type="ECO:0000256" key="1">
    <source>
        <dbReference type="ARBA" id="ARBA00001971"/>
    </source>
</evidence>
<keyword evidence="14 18" id="KW-1133">Transmembrane helix</keyword>
<keyword evidence="12" id="KW-0479">Metal-binding</keyword>
<feature type="transmembrane region" description="Helical" evidence="18">
    <location>
        <begin position="60"/>
        <end position="81"/>
    </location>
</feature>
<keyword evidence="7 17" id="KW-1003">Cell membrane</keyword>
<dbReference type="RefSeq" id="WP_250223519.1">
    <property type="nucleotide sequence ID" value="NZ_CP097762.1"/>
</dbReference>
<dbReference type="InterPro" id="IPR034804">
    <property type="entry name" value="SQR/QFR_C/D"/>
</dbReference>
<protein>
    <recommendedName>
        <fullName evidence="5 17">Succinate dehydrogenase hydrophobic membrane anchor subunit</fullName>
    </recommendedName>
</protein>
<keyword evidence="10" id="KW-0349">Heme</keyword>
<evidence type="ECO:0000313" key="19">
    <source>
        <dbReference type="EMBL" id="URJ25388.1"/>
    </source>
</evidence>
<evidence type="ECO:0000256" key="5">
    <source>
        <dbReference type="ARBA" id="ARBA00019425"/>
    </source>
</evidence>
<dbReference type="PIRSF" id="PIRSF000169">
    <property type="entry name" value="SDH_D"/>
    <property type="match status" value="1"/>
</dbReference>
<evidence type="ECO:0000256" key="17">
    <source>
        <dbReference type="PIRNR" id="PIRNR000169"/>
    </source>
</evidence>
<keyword evidence="16 17" id="KW-0472">Membrane</keyword>
<dbReference type="Gene3D" id="1.20.1300.10">
    <property type="entry name" value="Fumarate reductase/succinate dehydrogenase, transmembrane subunit"/>
    <property type="match status" value="1"/>
</dbReference>
<comment type="pathway">
    <text evidence="4 17">Carbohydrate metabolism; tricarboxylic acid cycle.</text>
</comment>
<dbReference type="Proteomes" id="UP001056834">
    <property type="component" value="Chromosome"/>
</dbReference>
<comment type="function">
    <text evidence="2 17">Membrane-anchoring subunit of succinate dehydrogenase (SDH).</text>
</comment>
<comment type="cofactor">
    <cofactor evidence="1">
        <name>heme</name>
        <dbReference type="ChEBI" id="CHEBI:30413"/>
    </cofactor>
</comment>
<feature type="transmembrane region" description="Helical" evidence="18">
    <location>
        <begin position="21"/>
        <end position="40"/>
    </location>
</feature>
<evidence type="ECO:0000256" key="18">
    <source>
        <dbReference type="SAM" id="Phobius"/>
    </source>
</evidence>